<feature type="non-terminal residue" evidence="2">
    <location>
        <position position="1"/>
    </location>
</feature>
<dbReference type="CDD" id="cd07750">
    <property type="entry name" value="PolyPPase_VTC_like"/>
    <property type="match status" value="1"/>
</dbReference>
<evidence type="ECO:0000313" key="2">
    <source>
        <dbReference type="EMBL" id="SVD80125.1"/>
    </source>
</evidence>
<sequence length="265" mass="30788">ATLTGEDSAKSSFNRFELKYLVDRQTAVAFRDDVVGRLDPDPHHVDGGYTVWSRYYDSTDLHCYWQKIDGIRFRRKLRVRHYGSTELLRSTTPVWVEIKQRIDRSTQKKRIRLPYDEALRLCDGRVEVDHEPVDARVVGEVLSLAHERDLRPVCLVGYEREALLGRDADLGLRITFDRRLRGRDRDLDLGIDALNRHLIRPDLMVIEVKVDERVPYWLTNRLAAHSLRLVRLSKYCQGVEAFGQAPRSVFHIPESDDPVPDRASD</sequence>
<dbReference type="InterPro" id="IPR042267">
    <property type="entry name" value="VTC_sf"/>
</dbReference>
<evidence type="ECO:0000259" key="1">
    <source>
        <dbReference type="Pfam" id="PF09359"/>
    </source>
</evidence>
<gene>
    <name evidence="2" type="ORF">METZ01_LOCUS432979</name>
</gene>
<feature type="non-terminal residue" evidence="2">
    <location>
        <position position="265"/>
    </location>
</feature>
<proteinExistence type="predicted"/>
<dbReference type="AlphaFoldDB" id="A0A382YBA7"/>
<dbReference type="GO" id="GO:0006799">
    <property type="term" value="P:polyphosphate biosynthetic process"/>
    <property type="evidence" value="ECO:0007669"/>
    <property type="project" value="UniProtKB-ARBA"/>
</dbReference>
<protein>
    <recommendedName>
        <fullName evidence="1">VTC domain-containing protein</fullName>
    </recommendedName>
</protein>
<organism evidence="2">
    <name type="scientific">marine metagenome</name>
    <dbReference type="NCBI Taxonomy" id="408172"/>
    <lineage>
        <taxon>unclassified sequences</taxon>
        <taxon>metagenomes</taxon>
        <taxon>ecological metagenomes</taxon>
    </lineage>
</organism>
<feature type="domain" description="VTC" evidence="1">
    <location>
        <begin position="14"/>
        <end position="241"/>
    </location>
</feature>
<dbReference type="InterPro" id="IPR018966">
    <property type="entry name" value="VTC_domain"/>
</dbReference>
<name>A0A382YBA7_9ZZZZ</name>
<dbReference type="Pfam" id="PF09359">
    <property type="entry name" value="VTC"/>
    <property type="match status" value="1"/>
</dbReference>
<dbReference type="EMBL" id="UINC01174146">
    <property type="protein sequence ID" value="SVD80125.1"/>
    <property type="molecule type" value="Genomic_DNA"/>
</dbReference>
<reference evidence="2" key="1">
    <citation type="submission" date="2018-05" db="EMBL/GenBank/DDBJ databases">
        <authorList>
            <person name="Lanie J.A."/>
            <person name="Ng W.-L."/>
            <person name="Kazmierczak K.M."/>
            <person name="Andrzejewski T.M."/>
            <person name="Davidsen T.M."/>
            <person name="Wayne K.J."/>
            <person name="Tettelin H."/>
            <person name="Glass J.I."/>
            <person name="Rusch D."/>
            <person name="Podicherti R."/>
            <person name="Tsui H.-C.T."/>
            <person name="Winkler M.E."/>
        </authorList>
    </citation>
    <scope>NUCLEOTIDE SEQUENCE</scope>
</reference>
<accession>A0A382YBA7</accession>
<dbReference type="Gene3D" id="3.20.100.30">
    <property type="entry name" value="VTC, catalytic tunnel domain"/>
    <property type="match status" value="1"/>
</dbReference>